<dbReference type="EMBL" id="UIGB01000001">
    <property type="protein sequence ID" value="SUU85013.1"/>
    <property type="molecule type" value="Genomic_DNA"/>
</dbReference>
<reference evidence="2 3" key="1">
    <citation type="submission" date="2018-06" db="EMBL/GenBank/DDBJ databases">
        <authorList>
            <consortium name="Pathogen Informatics"/>
            <person name="Doyle S."/>
        </authorList>
    </citation>
    <scope>NUCLEOTIDE SEQUENCE [LARGE SCALE GENOMIC DNA]</scope>
    <source>
        <strain evidence="2 3">NCTC12722</strain>
    </source>
</reference>
<dbReference type="AlphaFoldDB" id="A0A380W9D3"/>
<evidence type="ECO:0000313" key="2">
    <source>
        <dbReference type="EMBL" id="SUU85013.1"/>
    </source>
</evidence>
<feature type="domain" description="Bacteriophage tail tape measure N-terminal" evidence="1">
    <location>
        <begin position="242"/>
        <end position="355"/>
    </location>
</feature>
<accession>A0A380W9D3</accession>
<proteinExistence type="predicted"/>
<name>A0A380W9D3_AFIFE</name>
<dbReference type="Proteomes" id="UP000254343">
    <property type="component" value="Unassembled WGS sequence"/>
</dbReference>
<evidence type="ECO:0000259" key="1">
    <source>
        <dbReference type="Pfam" id="PF06791"/>
    </source>
</evidence>
<organism evidence="2 3">
    <name type="scientific">Afipia felis</name>
    <name type="common">Cat scratch disease bacillus</name>
    <dbReference type="NCBI Taxonomy" id="1035"/>
    <lineage>
        <taxon>Bacteria</taxon>
        <taxon>Pseudomonadati</taxon>
        <taxon>Pseudomonadota</taxon>
        <taxon>Alphaproteobacteria</taxon>
        <taxon>Hyphomicrobiales</taxon>
        <taxon>Nitrobacteraceae</taxon>
        <taxon>Afipia</taxon>
    </lineage>
</organism>
<gene>
    <name evidence="2" type="ORF">NCTC12722_02218</name>
</gene>
<protein>
    <submittedName>
        <fullName evidence="2">Prophage tail length tape measure protein</fullName>
    </submittedName>
</protein>
<dbReference type="RefSeq" id="WP_002715838.1">
    <property type="nucleotide sequence ID" value="NZ_UFSI01000001.1"/>
</dbReference>
<dbReference type="OrthoDB" id="7365668at2"/>
<dbReference type="InterPro" id="IPR009628">
    <property type="entry name" value="Phage_tape_measure_N"/>
</dbReference>
<sequence>MAVKLSALRVTSDFDASGYTRGAQQKVAADTQMIASDKARHAMLAQVDAAMSKAIPGMASLSKSLLDGYSAGQQFTGVIQRIGNAVDRGMGLDRTNALLDAAYRKFGLTADAVQLAEHGYVSIAPAVDQLNSKLRVQEAFATDVYAAMTRLNSSQQVQNGIDAHLGIGANDNLGRADDIAALGSSLDSLRAKYSPLYAAQQQYRAALGELNSLEARVALSEMERATAIARVKDAFAGQVVSIKGAASATGLAAYQMQNLGYQVNDVITMLAIGSSPFQILATQGGQVYQILAGANGGVSGALRSVASNIAGMITPTRLAIGGAVALGAAGVAVYESWKKTELEFDAVARQAGVTLNFLHSLDQAGAVKGIGTDDMFGGVKGFSAQLYQAKANMGGLADVMAANGVKAAGFQQTLMSIADIIRDLPNDQARLNVLQQAGLPTTFQWLQFMRQGGDGIKAATDDVVLLGSSIDQNMVAKARAFDEAWSKTWKNFKSEFSSGFIELYGFFDNLNERALMAVRGVAMAMGVDVKGNLLRSGKAAGTQLTNAQVIDFQDAVGLKPKAGAGGSVDPAVLKQQISLEQQRIGILGATASIQDVVRGRELDIASARLNHIVVTDREAAALKALAAENALGLTAMRQQADQLRIQSETLGMSAGQAAAYTAVQNRLAEAVRNHQTLTESDVVQIRAQAAALGIATEAAERARVLDQIRSGRATALLSSDDVQIAQQLRGLYPDVATALSSVEAAGLRTNQALSGVSSTLSGSLTTGLADIADGTKSITAGAGDMQKAVIRALDEMLIKMTIVTPAMRALQAVMTSFGISGVDGFNPVSGLTGAALGNGFTRSGLARFATGGAFTNQLVDQPTLFRFAQGGGMSLGLMGEAGPEAVMPLRRGPGGRLGVEMVGASNDNVGTAPRFNFKFNNAPAGTSGTGSASPNKDGGFDIEITFGDAVRGIVRKDLSTGTGLAPDLKTFAQASRFSGG</sequence>
<evidence type="ECO:0000313" key="3">
    <source>
        <dbReference type="Proteomes" id="UP000254343"/>
    </source>
</evidence>
<dbReference type="Pfam" id="PF06791">
    <property type="entry name" value="TMP_2"/>
    <property type="match status" value="1"/>
</dbReference>